<dbReference type="InterPro" id="IPR019775">
    <property type="entry name" value="WD40_repeat_CS"/>
</dbReference>
<keyword evidence="8" id="KW-1185">Reference proteome</keyword>
<feature type="repeat" description="WD" evidence="4">
    <location>
        <begin position="767"/>
        <end position="782"/>
    </location>
</feature>
<dbReference type="PROSITE" id="PS50294">
    <property type="entry name" value="WD_REPEATS_REGION"/>
    <property type="match status" value="4"/>
</dbReference>
<feature type="compositionally biased region" description="Low complexity" evidence="5">
    <location>
        <begin position="141"/>
        <end position="154"/>
    </location>
</feature>
<comment type="similarity">
    <text evidence="1">Belongs to the WD repeat MET30/SCONB/SCON-2 family.</text>
</comment>
<dbReference type="SMART" id="SM00320">
    <property type="entry name" value="WD40"/>
    <property type="match status" value="7"/>
</dbReference>
<feature type="region of interest" description="Disordered" evidence="5">
    <location>
        <begin position="1"/>
        <end position="23"/>
    </location>
</feature>
<keyword evidence="3" id="KW-0677">Repeat</keyword>
<keyword evidence="2 4" id="KW-0853">WD repeat</keyword>
<dbReference type="Pfam" id="PF12937">
    <property type="entry name" value="F-box-like"/>
    <property type="match status" value="1"/>
</dbReference>
<evidence type="ECO:0000259" key="6">
    <source>
        <dbReference type="PROSITE" id="PS50181"/>
    </source>
</evidence>
<dbReference type="CDD" id="cd22147">
    <property type="entry name" value="F-box_SpPof1-like"/>
    <property type="match status" value="1"/>
</dbReference>
<dbReference type="InterPro" id="IPR036047">
    <property type="entry name" value="F-box-like_dom_sf"/>
</dbReference>
<feature type="repeat" description="WD" evidence="4">
    <location>
        <begin position="897"/>
        <end position="936"/>
    </location>
</feature>
<feature type="repeat" description="WD" evidence="4">
    <location>
        <begin position="937"/>
        <end position="975"/>
    </location>
</feature>
<dbReference type="Proteomes" id="UP001447188">
    <property type="component" value="Unassembled WGS sequence"/>
</dbReference>
<evidence type="ECO:0000313" key="7">
    <source>
        <dbReference type="EMBL" id="KAL0633729.1"/>
    </source>
</evidence>
<feature type="compositionally biased region" description="Basic residues" evidence="5">
    <location>
        <begin position="556"/>
        <end position="572"/>
    </location>
</feature>
<comment type="caution">
    <text evidence="7">The sequence shown here is derived from an EMBL/GenBank/DDBJ whole genome shotgun (WGS) entry which is preliminary data.</text>
</comment>
<feature type="region of interest" description="Disordered" evidence="5">
    <location>
        <begin position="139"/>
        <end position="233"/>
    </location>
</feature>
<dbReference type="CDD" id="cd00200">
    <property type="entry name" value="WD40"/>
    <property type="match status" value="1"/>
</dbReference>
<evidence type="ECO:0000256" key="3">
    <source>
        <dbReference type="ARBA" id="ARBA00022737"/>
    </source>
</evidence>
<dbReference type="InterPro" id="IPR001680">
    <property type="entry name" value="WD40_rpt"/>
</dbReference>
<dbReference type="InterPro" id="IPR015943">
    <property type="entry name" value="WD40/YVTN_repeat-like_dom_sf"/>
</dbReference>
<sequence length="1050" mass="116431">MSPSASISSVSTSIAHPQPRVRRDPRIAPFTSVGQFSFAPTTQTTVVTTTTTTTMAFPQLVMRPPRSLNELDPKEFPLAATPTPSNLKRLCFDLNGKRTHFRETDDPEQSLRELEQLVYNLNQNNGILRKVIRGEEHVEETNPLTSPPTSATLPFTRKRPASPVSISEAAERVATMQKSNKRRQTGRTRIGVTSPKVNTPSPRKYLRSSRNATPATPTRAESHPPTTYAPRPFRPVHHQLSQLQNTQSLTPVQNHQHETPLTLSPRLGARLLDLDTEDANMNAATPTPGEDVDLDDVSDGTILAASTPPGVEVETRAGSDDGGQPLSLPSPSLSPVTAALTHGNSYFSAMDTDDINSPLELPPSEEENMIGENTQLILSPRREVMQLQTPQEPYIPGLMEIPKMLDSFDAMPSAVKTYLMYQFLRRCSKSTLQTIAEVVNPALKCDFLTLLPPELSLNVIKYLDVQSLCNAAQVSRRWRVIVDSDEWTWKKLFDDDGYVLAEGELDRAVREGWGYQDPQGNDDCERDINAGLVPSRSGRHSSNGNSAFTTPPPIGRQKKKINTRANSKKQQKKREAVETLGKDEFNEVISEIISNSVGPNAAAHAAERAGSRASVGLPTLRNLHLFKSIYRRHHIIRRSWIRPQVKPRHISFRGHQRHVVTCLQFDTDKILTGSDDTNINVYDTNTGALRNKLEGHEGGVWALQYEGNTLVSGSTDRTVRVWDIAGGVCTQIFHGHTSTVRCLQILMPTKIGVKADGKDLMMPKVPLIITGSRDSTLRVWKLPMSGDKTYLPGRDGQDGDAFLNPNNNPYFIRTLSGHQHSVRAISAHGDTLVSGSYDYSVKVWKISTGETVHTLRGHAQKVYSVVLDHKRNRCISGSMDNLVKVWSLDTGSPIYTLEGHTQLVGLLDLSHDRLVSAAADSTLRIWDPETGQCKHTLSAHTGAITCFQHDGHKVISGSDRTLKMWNVQTGEFIRDLLTDLSGVWQVKFNERRCVAAVQRDQVTFIEVLDFGAARDGVPEEKRGRRIVVDLHGREITDGNDTMDEAGDDFE</sequence>
<feature type="repeat" description="WD" evidence="4">
    <location>
        <begin position="855"/>
        <end position="896"/>
    </location>
</feature>
<feature type="region of interest" description="Disordered" evidence="5">
    <location>
        <begin position="534"/>
        <end position="577"/>
    </location>
</feature>
<dbReference type="SUPFAM" id="SSF50978">
    <property type="entry name" value="WD40 repeat-like"/>
    <property type="match status" value="1"/>
</dbReference>
<protein>
    <submittedName>
        <fullName evidence="7">SCF ubiquitin ligase complex subunit cdc4</fullName>
    </submittedName>
</protein>
<dbReference type="PANTHER" id="PTHR19849:SF1">
    <property type="entry name" value="F-BOX_WD REPEAT-CONTAINING PROTEIN 7"/>
    <property type="match status" value="1"/>
</dbReference>
<dbReference type="SUPFAM" id="SSF81383">
    <property type="entry name" value="F-box domain"/>
    <property type="match status" value="1"/>
</dbReference>
<evidence type="ECO:0000256" key="2">
    <source>
        <dbReference type="ARBA" id="ARBA00022574"/>
    </source>
</evidence>
<accession>A0ABR3GCP3</accession>
<name>A0ABR3GCP3_9PEZI</name>
<feature type="repeat" description="WD" evidence="4">
    <location>
        <begin position="815"/>
        <end position="854"/>
    </location>
</feature>
<keyword evidence="7" id="KW-0436">Ligase</keyword>
<feature type="domain" description="F-box" evidence="6">
    <location>
        <begin position="445"/>
        <end position="492"/>
    </location>
</feature>
<evidence type="ECO:0000256" key="4">
    <source>
        <dbReference type="PROSITE-ProRule" id="PRU00221"/>
    </source>
</evidence>
<dbReference type="PROSITE" id="PS00678">
    <property type="entry name" value="WD_REPEATS_1"/>
    <property type="match status" value="1"/>
</dbReference>
<dbReference type="InterPro" id="IPR020472">
    <property type="entry name" value="WD40_PAC1"/>
</dbReference>
<gene>
    <name evidence="7" type="primary">CDC4</name>
    <name evidence="7" type="ORF">Q9L58_007333</name>
</gene>
<dbReference type="PROSITE" id="PS50082">
    <property type="entry name" value="WD_REPEATS_2"/>
    <property type="match status" value="6"/>
</dbReference>
<evidence type="ECO:0000313" key="8">
    <source>
        <dbReference type="Proteomes" id="UP001447188"/>
    </source>
</evidence>
<feature type="region of interest" description="Disordered" evidence="5">
    <location>
        <begin position="304"/>
        <end position="334"/>
    </location>
</feature>
<dbReference type="PANTHER" id="PTHR19849">
    <property type="entry name" value="PHOSPHOLIPASE A-2-ACTIVATING PROTEIN"/>
    <property type="match status" value="1"/>
</dbReference>
<dbReference type="PRINTS" id="PR00320">
    <property type="entry name" value="GPROTEINBRPT"/>
</dbReference>
<proteinExistence type="inferred from homology"/>
<feature type="compositionally biased region" description="Low complexity" evidence="5">
    <location>
        <begin position="325"/>
        <end position="334"/>
    </location>
</feature>
<feature type="repeat" description="WD" evidence="4">
    <location>
        <begin position="693"/>
        <end position="724"/>
    </location>
</feature>
<dbReference type="PROSITE" id="PS50181">
    <property type="entry name" value="FBOX"/>
    <property type="match status" value="1"/>
</dbReference>
<organism evidence="7 8">
    <name type="scientific">Discina gigas</name>
    <dbReference type="NCBI Taxonomy" id="1032678"/>
    <lineage>
        <taxon>Eukaryota</taxon>
        <taxon>Fungi</taxon>
        <taxon>Dikarya</taxon>
        <taxon>Ascomycota</taxon>
        <taxon>Pezizomycotina</taxon>
        <taxon>Pezizomycetes</taxon>
        <taxon>Pezizales</taxon>
        <taxon>Discinaceae</taxon>
        <taxon>Discina</taxon>
    </lineage>
</organism>
<dbReference type="SMART" id="SM00256">
    <property type="entry name" value="FBOX"/>
    <property type="match status" value="1"/>
</dbReference>
<evidence type="ECO:0000256" key="1">
    <source>
        <dbReference type="ARBA" id="ARBA00007968"/>
    </source>
</evidence>
<dbReference type="InterPro" id="IPR036322">
    <property type="entry name" value="WD40_repeat_dom_sf"/>
</dbReference>
<dbReference type="Gene3D" id="1.20.1280.50">
    <property type="match status" value="1"/>
</dbReference>
<dbReference type="GO" id="GO:0016874">
    <property type="term" value="F:ligase activity"/>
    <property type="evidence" value="ECO:0007669"/>
    <property type="project" value="UniProtKB-KW"/>
</dbReference>
<evidence type="ECO:0000256" key="5">
    <source>
        <dbReference type="SAM" id="MobiDB-lite"/>
    </source>
</evidence>
<dbReference type="Pfam" id="PF00400">
    <property type="entry name" value="WD40"/>
    <property type="match status" value="7"/>
</dbReference>
<reference evidence="7 8" key="1">
    <citation type="submission" date="2024-02" db="EMBL/GenBank/DDBJ databases">
        <title>Discinaceae phylogenomics.</title>
        <authorList>
            <person name="Dirks A.C."/>
            <person name="James T.Y."/>
        </authorList>
    </citation>
    <scope>NUCLEOTIDE SEQUENCE [LARGE SCALE GENOMIC DNA]</scope>
    <source>
        <strain evidence="7 8">ACD0624</strain>
    </source>
</reference>
<dbReference type="Gene3D" id="2.130.10.10">
    <property type="entry name" value="YVTN repeat-like/Quinoprotein amine dehydrogenase"/>
    <property type="match status" value="1"/>
</dbReference>
<dbReference type="InterPro" id="IPR001810">
    <property type="entry name" value="F-box_dom"/>
</dbReference>
<dbReference type="EMBL" id="JBBBZM010000115">
    <property type="protein sequence ID" value="KAL0633729.1"/>
    <property type="molecule type" value="Genomic_DNA"/>
</dbReference>
<feature type="compositionally biased region" description="Low complexity" evidence="5">
    <location>
        <begin position="1"/>
        <end position="13"/>
    </location>
</feature>